<dbReference type="InterPro" id="IPR013815">
    <property type="entry name" value="ATP_grasp_subdomain_1"/>
</dbReference>
<proteinExistence type="predicted"/>
<gene>
    <name evidence="6" type="ORF">PAUR_a4546</name>
</gene>
<dbReference type="PANTHER" id="PTHR43585">
    <property type="entry name" value="FUMIPYRROLE BIOSYNTHESIS PROTEIN C"/>
    <property type="match status" value="1"/>
</dbReference>
<evidence type="ECO:0000256" key="4">
    <source>
        <dbReference type="PROSITE-ProRule" id="PRU00409"/>
    </source>
</evidence>
<keyword evidence="2 4" id="KW-0547">Nucleotide-binding</keyword>
<dbReference type="Gene3D" id="3.40.50.20">
    <property type="match status" value="1"/>
</dbReference>
<dbReference type="Gene3D" id="3.30.1490.20">
    <property type="entry name" value="ATP-grasp fold, A domain"/>
    <property type="match status" value="1"/>
</dbReference>
<feature type="domain" description="ATP-grasp" evidence="5">
    <location>
        <begin position="109"/>
        <end position="299"/>
    </location>
</feature>
<evidence type="ECO:0000256" key="3">
    <source>
        <dbReference type="ARBA" id="ARBA00022840"/>
    </source>
</evidence>
<dbReference type="InterPro" id="IPR052032">
    <property type="entry name" value="ATP-dep_AA_Ligase"/>
</dbReference>
<dbReference type="Gene3D" id="3.30.470.20">
    <property type="entry name" value="ATP-grasp fold, B domain"/>
    <property type="match status" value="1"/>
</dbReference>
<dbReference type="RefSeq" id="WP_192509117.1">
    <property type="nucleotide sequence ID" value="NZ_AQGV01000014.1"/>
</dbReference>
<keyword evidence="1" id="KW-0436">Ligase</keyword>
<organism evidence="6 7">
    <name type="scientific">Pseudoalteromonas aurantia 208</name>
    <dbReference type="NCBI Taxonomy" id="1314867"/>
    <lineage>
        <taxon>Bacteria</taxon>
        <taxon>Pseudomonadati</taxon>
        <taxon>Pseudomonadota</taxon>
        <taxon>Gammaproteobacteria</taxon>
        <taxon>Alteromonadales</taxon>
        <taxon>Pseudoalteromonadaceae</taxon>
        <taxon>Pseudoalteromonas</taxon>
    </lineage>
</organism>
<keyword evidence="3 4" id="KW-0067">ATP-binding</keyword>
<dbReference type="PANTHER" id="PTHR43585:SF2">
    <property type="entry name" value="ATP-GRASP ENZYME FSQD"/>
    <property type="match status" value="1"/>
</dbReference>
<dbReference type="SUPFAM" id="SSF56059">
    <property type="entry name" value="Glutathione synthetase ATP-binding domain-like"/>
    <property type="match status" value="1"/>
</dbReference>
<dbReference type="EMBL" id="AQGV01000014">
    <property type="protein sequence ID" value="MBE0369937.1"/>
    <property type="molecule type" value="Genomic_DNA"/>
</dbReference>
<reference evidence="6 7" key="1">
    <citation type="submission" date="2015-03" db="EMBL/GenBank/DDBJ databases">
        <title>Genome sequence of Pseudoalteromonas aurantia.</title>
        <authorList>
            <person name="Xie B.-B."/>
            <person name="Rong J.-C."/>
            <person name="Qin Q.-L."/>
            <person name="Zhang Y.-Z."/>
        </authorList>
    </citation>
    <scope>NUCLEOTIDE SEQUENCE [LARGE SCALE GENOMIC DNA]</scope>
    <source>
        <strain evidence="6 7">208</strain>
    </source>
</reference>
<keyword evidence="7" id="KW-1185">Reference proteome</keyword>
<dbReference type="InterPro" id="IPR011761">
    <property type="entry name" value="ATP-grasp"/>
</dbReference>
<evidence type="ECO:0000313" key="6">
    <source>
        <dbReference type="EMBL" id="MBE0369937.1"/>
    </source>
</evidence>
<evidence type="ECO:0000259" key="5">
    <source>
        <dbReference type="PROSITE" id="PS50975"/>
    </source>
</evidence>
<sequence length="392" mass="43092">MENILVIGGKDFMMKCMVDLGLKFTLVQFPGQVTPFQKEHANFIVERDYPNTSPTEILALLPKNNRFEVVVSFTEYGLSCAADIASELGVPSNCDIEAIAMTKDKLAFRKILEKYHINNVPFTPIYSEADIADFLKQHGKIIVKPSQGAGSFGIHLVTSESEAKKAFEHAIQAKMGNIMAEAFIEGPEYSIESISKNGQHEVVAITEKATTGAPYFVESGHSQPAELCVDIEKKITEFTIELLNIIEHKTGPCHTEVKIYENQIYIIETQTRSGGDNIWLMTHLTSGTDLFKETVTTLLNLPCQIREPVSNAAAVKYFMPDTAVSAGIESRIDKIGNINDVVDLHINLELFNACHSSSSSLDRAGYVVTSAETRSAALTLADNVVNTIVKGQ</sequence>
<protein>
    <recommendedName>
        <fullName evidence="5">ATP-grasp domain-containing protein</fullName>
    </recommendedName>
</protein>
<name>A0ABR9EGI3_9GAMM</name>
<dbReference type="PROSITE" id="PS50975">
    <property type="entry name" value="ATP_GRASP"/>
    <property type="match status" value="1"/>
</dbReference>
<dbReference type="Proteomes" id="UP000615755">
    <property type="component" value="Unassembled WGS sequence"/>
</dbReference>
<evidence type="ECO:0000256" key="1">
    <source>
        <dbReference type="ARBA" id="ARBA00022598"/>
    </source>
</evidence>
<dbReference type="Pfam" id="PF13535">
    <property type="entry name" value="ATP-grasp_4"/>
    <property type="match status" value="1"/>
</dbReference>
<evidence type="ECO:0000256" key="2">
    <source>
        <dbReference type="ARBA" id="ARBA00022741"/>
    </source>
</evidence>
<comment type="caution">
    <text evidence="6">The sequence shown here is derived from an EMBL/GenBank/DDBJ whole genome shotgun (WGS) entry which is preliminary data.</text>
</comment>
<accession>A0ABR9EGI3</accession>
<evidence type="ECO:0000313" key="7">
    <source>
        <dbReference type="Proteomes" id="UP000615755"/>
    </source>
</evidence>